<organism evidence="2 3">
    <name type="scientific">Cognatilysobacter lacus</name>
    <dbReference type="NCBI Taxonomy" id="1643323"/>
    <lineage>
        <taxon>Bacteria</taxon>
        <taxon>Pseudomonadati</taxon>
        <taxon>Pseudomonadota</taxon>
        <taxon>Gammaproteobacteria</taxon>
        <taxon>Lysobacterales</taxon>
        <taxon>Lysobacteraceae</taxon>
        <taxon>Cognatilysobacter</taxon>
    </lineage>
</organism>
<dbReference type="AlphaFoldDB" id="A0A5D8Z5X8"/>
<accession>A0A5D8Z5X8</accession>
<evidence type="ECO:0000313" key="3">
    <source>
        <dbReference type="Proteomes" id="UP000323164"/>
    </source>
</evidence>
<name>A0A5D8Z5X8_9GAMM</name>
<evidence type="ECO:0000256" key="1">
    <source>
        <dbReference type="SAM" id="MobiDB-lite"/>
    </source>
</evidence>
<protein>
    <submittedName>
        <fullName evidence="2">Uncharacterized protein</fullName>
    </submittedName>
</protein>
<comment type="caution">
    <text evidence="2">The sequence shown here is derived from an EMBL/GenBank/DDBJ whole genome shotgun (WGS) entry which is preliminary data.</text>
</comment>
<evidence type="ECO:0000313" key="2">
    <source>
        <dbReference type="EMBL" id="TZF90149.1"/>
    </source>
</evidence>
<gene>
    <name evidence="2" type="ORF">FW784_06545</name>
</gene>
<reference evidence="2 3" key="1">
    <citation type="submission" date="2019-08" db="EMBL/GenBank/DDBJ databases">
        <title>Draft genome sequence of Lysobacter sp. UKS-15.</title>
        <authorList>
            <person name="Im W.-T."/>
        </authorList>
    </citation>
    <scope>NUCLEOTIDE SEQUENCE [LARGE SCALE GENOMIC DNA]</scope>
    <source>
        <strain evidence="2 3">UKS-15</strain>
    </source>
</reference>
<feature type="region of interest" description="Disordered" evidence="1">
    <location>
        <begin position="122"/>
        <end position="181"/>
    </location>
</feature>
<dbReference type="EMBL" id="VTRV01000051">
    <property type="protein sequence ID" value="TZF90149.1"/>
    <property type="molecule type" value="Genomic_DNA"/>
</dbReference>
<dbReference type="Proteomes" id="UP000323164">
    <property type="component" value="Unassembled WGS sequence"/>
</dbReference>
<keyword evidence="3" id="KW-1185">Reference proteome</keyword>
<proteinExistence type="predicted"/>
<dbReference type="RefSeq" id="WP_205123567.1">
    <property type="nucleotide sequence ID" value="NZ_VTRV01000051.1"/>
</dbReference>
<sequence length="181" mass="19316">MTRIRANRESIDDRFSVLGFTINADQPLYEVGLATDPDLFKPEQRARRTAGNFYASPLQGTRPRSDAVYLVPPSVVARFVGQPRLYFGVATYADNDRSKPTSVRRPDAGNMYVSLRGLTERGLRRGVRNGNGANGSGYGTPASAPTWGGDALTDAAPASAGRNGGSAGSPPPYSDGYSDEL</sequence>
<feature type="non-terminal residue" evidence="2">
    <location>
        <position position="181"/>
    </location>
</feature>